<name>A0A0G3WKJ9_9BACT</name>
<keyword evidence="2" id="KW-1185">Reference proteome</keyword>
<sequence length="358" mass="39006">MDRKIKVAQYGCGKMSVYSMRYVYEKGGEIVSAFDINSEVIGKDIGDIIGGGKKGVIVQNVKDAQAVFKKDKPDVCIITTMSLLQDVKDAFLVCAKTGVNAISTCEEAFYPQNSNPVLTKEIDELAKKNNCTICGSGYQDVFWGNLITVLSGATQSIKKIKGKSSYNVEDYGIALAKAHGAGLDLATFDKEIASADKVSDEERKKVIDSGKYLPSYMWNVNGWLCDKLGLTITRQTQKTVAQTYAKDLKSSTLKMTVPAGHATGMSAVVTTETKEGIIIEAECIGKVYAPEEFDQNDWKILGEPNTEVVINRPATVELTCATVVARIPDVINAPAGYISTDKMPTPIYRTKALNEYVK</sequence>
<dbReference type="PATRIC" id="fig|1408281.3.peg.1062"/>
<accession>A0A0G3WKJ9</accession>
<dbReference type="OrthoDB" id="9767616at2"/>
<evidence type="ECO:0000313" key="1">
    <source>
        <dbReference type="EMBL" id="AKL98412.1"/>
    </source>
</evidence>
<dbReference type="Gene3D" id="3.40.50.720">
    <property type="entry name" value="NAD(P)-binding Rossmann-like Domain"/>
    <property type="match status" value="1"/>
</dbReference>
<evidence type="ECO:0000313" key="2">
    <source>
        <dbReference type="Proteomes" id="UP000035337"/>
    </source>
</evidence>
<dbReference type="CDD" id="cd24146">
    <property type="entry name" value="nat-AmDH_N_like"/>
    <property type="match status" value="1"/>
</dbReference>
<dbReference type="EMBL" id="CP009498">
    <property type="protein sequence ID" value="AKL98412.1"/>
    <property type="molecule type" value="Genomic_DNA"/>
</dbReference>
<dbReference type="SUPFAM" id="SSF51735">
    <property type="entry name" value="NAD(P)-binding Rossmann-fold domains"/>
    <property type="match status" value="1"/>
</dbReference>
<dbReference type="InterPro" id="IPR036291">
    <property type="entry name" value="NAD(P)-bd_dom_sf"/>
</dbReference>
<proteinExistence type="predicted"/>
<reference evidence="1 2" key="1">
    <citation type="submission" date="2014-09" db="EMBL/GenBank/DDBJ databases">
        <title>Complete genome sequence of Endomicrobium proavitum.</title>
        <authorList>
            <person name="Zheng H."/>
        </authorList>
    </citation>
    <scope>NUCLEOTIDE SEQUENCE [LARGE SCALE GENOMIC DNA]</scope>
    <source>
        <strain evidence="1 2">Rsa215</strain>
    </source>
</reference>
<organism evidence="1 2">
    <name type="scientific">Endomicrobium proavitum</name>
    <dbReference type="NCBI Taxonomy" id="1408281"/>
    <lineage>
        <taxon>Bacteria</taxon>
        <taxon>Pseudomonadati</taxon>
        <taxon>Elusimicrobiota</taxon>
        <taxon>Endomicrobiia</taxon>
        <taxon>Endomicrobiales</taxon>
        <taxon>Endomicrobiaceae</taxon>
        <taxon>Endomicrobium</taxon>
    </lineage>
</organism>
<dbReference type="AlphaFoldDB" id="A0A0G3WKJ9"/>
<gene>
    <name evidence="1" type="ORF">Epro_1033</name>
</gene>
<dbReference type="RefSeq" id="WP_052570959.1">
    <property type="nucleotide sequence ID" value="NZ_CP009498.1"/>
</dbReference>
<dbReference type="KEGG" id="epo:Epro_1033"/>
<dbReference type="Proteomes" id="UP000035337">
    <property type="component" value="Chromosome"/>
</dbReference>
<protein>
    <submittedName>
        <fullName evidence="1">Dihydrodipicolinate reductase, N-terminus domain protein</fullName>
    </submittedName>
</protein>